<feature type="domain" description="Tape measure protein N-terminal" evidence="8">
    <location>
        <begin position="204"/>
        <end position="389"/>
    </location>
</feature>
<keyword evidence="5" id="KW-0505">Motor protein</keyword>
<feature type="region of interest" description="Disordered" evidence="7">
    <location>
        <begin position="770"/>
        <end position="798"/>
    </location>
</feature>
<feature type="coiled-coil region" evidence="6">
    <location>
        <begin position="495"/>
        <end position="530"/>
    </location>
</feature>
<evidence type="ECO:0000313" key="10">
    <source>
        <dbReference type="Proteomes" id="UP000260780"/>
    </source>
</evidence>
<evidence type="ECO:0000256" key="3">
    <source>
        <dbReference type="ARBA" id="ARBA00022840"/>
    </source>
</evidence>
<dbReference type="RefSeq" id="WP_117747671.1">
    <property type="nucleotide sequence ID" value="NZ_CAUDCD010000008.1"/>
</dbReference>
<dbReference type="PANTHER" id="PTHR37739">
    <property type="entry name" value="KINESIN-LIKE PROTEIN KIN-12D"/>
    <property type="match status" value="1"/>
</dbReference>
<reference evidence="9 10" key="1">
    <citation type="submission" date="2018-08" db="EMBL/GenBank/DDBJ databases">
        <title>A genome reference for cultivated species of the human gut microbiota.</title>
        <authorList>
            <person name="Zou Y."/>
            <person name="Xue W."/>
            <person name="Luo G."/>
        </authorList>
    </citation>
    <scope>NUCLEOTIDE SEQUENCE [LARGE SCALE GENOMIC DNA]</scope>
    <source>
        <strain evidence="9 10">OM08-14</strain>
    </source>
</reference>
<dbReference type="NCBIfam" id="TIGR02675">
    <property type="entry name" value="tape_meas_nterm"/>
    <property type="match status" value="1"/>
</dbReference>
<keyword evidence="2" id="KW-0547">Nucleotide-binding</keyword>
<comment type="caution">
    <text evidence="9">The sequence shown here is derived from an EMBL/GenBank/DDBJ whole genome shotgun (WGS) entry which is preliminary data.</text>
</comment>
<feature type="coiled-coil region" evidence="6">
    <location>
        <begin position="1174"/>
        <end position="1208"/>
    </location>
</feature>
<evidence type="ECO:0000256" key="7">
    <source>
        <dbReference type="SAM" id="MobiDB-lite"/>
    </source>
</evidence>
<feature type="region of interest" description="Disordered" evidence="7">
    <location>
        <begin position="1432"/>
        <end position="1454"/>
    </location>
</feature>
<dbReference type="GO" id="GO:0005524">
    <property type="term" value="F:ATP binding"/>
    <property type="evidence" value="ECO:0007669"/>
    <property type="project" value="UniProtKB-KW"/>
</dbReference>
<dbReference type="GO" id="GO:0005874">
    <property type="term" value="C:microtubule"/>
    <property type="evidence" value="ECO:0007669"/>
    <property type="project" value="UniProtKB-KW"/>
</dbReference>
<dbReference type="Proteomes" id="UP000260780">
    <property type="component" value="Unassembled WGS sequence"/>
</dbReference>
<feature type="coiled-coil region" evidence="6">
    <location>
        <begin position="150"/>
        <end position="177"/>
    </location>
</feature>
<evidence type="ECO:0000313" key="9">
    <source>
        <dbReference type="EMBL" id="RGM40942.1"/>
    </source>
</evidence>
<dbReference type="PANTHER" id="PTHR37739:SF16">
    <property type="entry name" value="KINESIN-LIKE PROTEIN"/>
    <property type="match status" value="1"/>
</dbReference>
<protein>
    <recommendedName>
        <fullName evidence="8">Tape measure protein N-terminal domain-containing protein</fullName>
    </recommendedName>
</protein>
<evidence type="ECO:0000256" key="6">
    <source>
        <dbReference type="SAM" id="Coils"/>
    </source>
</evidence>
<evidence type="ECO:0000256" key="1">
    <source>
        <dbReference type="ARBA" id="ARBA00022701"/>
    </source>
</evidence>
<dbReference type="InterPro" id="IPR013491">
    <property type="entry name" value="Tape_meas_N"/>
</dbReference>
<keyword evidence="3" id="KW-0067">ATP-binding</keyword>
<evidence type="ECO:0000259" key="8">
    <source>
        <dbReference type="Pfam" id="PF20155"/>
    </source>
</evidence>
<feature type="region of interest" description="Disordered" evidence="7">
    <location>
        <begin position="1029"/>
        <end position="1071"/>
    </location>
</feature>
<feature type="coiled-coil region" evidence="6">
    <location>
        <begin position="15"/>
        <end position="118"/>
    </location>
</feature>
<proteinExistence type="predicted"/>
<gene>
    <name evidence="9" type="ORF">DXC17_06135</name>
</gene>
<feature type="coiled-coil region" evidence="6">
    <location>
        <begin position="574"/>
        <end position="678"/>
    </location>
</feature>
<keyword evidence="1" id="KW-0493">Microtubule</keyword>
<feature type="compositionally biased region" description="Low complexity" evidence="7">
    <location>
        <begin position="1433"/>
        <end position="1444"/>
    </location>
</feature>
<organism evidence="9 10">
    <name type="scientific">Phocaeicola plebeius</name>
    <dbReference type="NCBI Taxonomy" id="310297"/>
    <lineage>
        <taxon>Bacteria</taxon>
        <taxon>Pseudomonadati</taxon>
        <taxon>Bacteroidota</taxon>
        <taxon>Bacteroidia</taxon>
        <taxon>Bacteroidales</taxon>
        <taxon>Bacteroidaceae</taxon>
        <taxon>Phocaeicola</taxon>
    </lineage>
</organism>
<keyword evidence="4 6" id="KW-0175">Coiled coil</keyword>
<feature type="compositionally biased region" description="Polar residues" evidence="7">
    <location>
        <begin position="1060"/>
        <end position="1071"/>
    </location>
</feature>
<sequence>MATLVFRVSSDWEQVVKLRQECEKLEAQLKKMDVNKSPAAARALETQLASARQQMMGLVTEAAKVGATMERDFKNGIYSASQTVNNLSANITSQRGVIRQLQNELTLLKEKYRETVKSGGNTSGMSEQIKAQTDKLREQKDILFGLTQQQAEARLSVKRLKDEYAAFKEEAGETVEANEKMSVSLTKVLGIIGGVTALKNFVTELVNVRGQFQQLEIAFSTMLKSKEKADKLMSELVDIAAKTPFDLQGVASSAKQMIAYGSSAENVGDELVMLGNVAAGVGSQLSEIAYLYGTLRTQGRAYAVDIRQFAGRGIPIYEELAKVLGVTKDEVSGLVKEGKVGFKEVEQAFKNMTSESGIYYNLMQEQSKSLTGQLSNLGDAWDTMLNEIGKDTQGIASAGISGLKGLIENYETVGKILIGLIATYGTYKTALIVVRIAQDTLTARMELAILVTKAQMIAQKALNTVMKANPYVLAATVLAGLVATMWAFHDSTTASEKAQQKFNEEQKNFANQEEERKKKIEELIRVIQDETETEFSKIKAYEELQRYSPALSSAYTREQLAVLNLAEANKELNKERDKNSYENILKNIQQWEEKIKSLNASLKNAGQGAPLIASQIESAKANLNKWKSALSEYNRLKKETEENSKPVEVKLMEARSNREQIIREYNIARQILQEEQEKIKNFPFATIPIDVQIRFNNAQAALKGIDGTISGLESQREASEKTYQQAYKEAKAVYEAKLKAVEDAKKGTESAYKKAVEELEAAEKSYKSLGGVTGDTLAKQENNAKKDAERQKKEQQQVAEELLQLRRTNQQEEINLMEEGSEKKRRQIELDYQREIDEIRKQRKKWEDAQGGKLTSEQREVLGSRASNAMTSREKGLAEITETENQAAIEANERYLKSYGTFMQKRDAIIAEYTRKISEATTQGDKDILQKEMDKALSSLDLEKLKQGINWELIFGDLDKVSKKSLNKVKQQLRDFKNSEEYKNMAVDQKKVIDEALSNIQSTLIDKGGLLADLPKQLSELAKAQEELSQAQEEYNEAMRSGTDEQKEAATKKLNDAQKRQQNAQVNVQKSTDKTTSNLVTLSNVITQLGSNSEISLSQVGDLAGNIVDIFAEESEKLGGIIGAAFSLLDAIGTQGLDGFVGNIFSSVFKSVGGIWDTLTFGGFSKLFGIGGNEKEVQDTINRLTDRNEKLQSAIESLTEEMKSSKGSEKSVAEYNKAIKYQEEYNKNVLAKAQANAGYHSKHHSWAYYMGWSESDIQWIRENVMAEFTGTDSLWQMSPEQMDLLRQNVDLWQKMADSGKGGYGNAVVDALDEYADLAGNLEGLKEGLFEQLTGISFDSMYDSFIDTLMDMDASAEDFADNLSEYFMRAMLSDKIGNMYSQKLEDWWNRFGESMKDGNLSESERNSLQNEYMGYVNEALKLRDELAAATGYDKAGSSSKQSASSRGFGTEMTHEDAGELSGRFTAVYESNLRIETAEQQQTVAITELRGSIGSLTSQVTGLYNIADETRTILANSYLELQQIRENTGEIVKPIKQMQADIAEVKRNTARL</sequence>
<dbReference type="EMBL" id="QSTF01000011">
    <property type="protein sequence ID" value="RGM40942.1"/>
    <property type="molecule type" value="Genomic_DNA"/>
</dbReference>
<feature type="compositionally biased region" description="Basic and acidic residues" evidence="7">
    <location>
        <begin position="1042"/>
        <end position="1059"/>
    </location>
</feature>
<evidence type="ECO:0000256" key="4">
    <source>
        <dbReference type="ARBA" id="ARBA00023054"/>
    </source>
</evidence>
<evidence type="ECO:0000256" key="5">
    <source>
        <dbReference type="ARBA" id="ARBA00023175"/>
    </source>
</evidence>
<feature type="compositionally biased region" description="Basic and acidic residues" evidence="7">
    <location>
        <begin position="782"/>
        <end position="795"/>
    </location>
</feature>
<evidence type="ECO:0000256" key="2">
    <source>
        <dbReference type="ARBA" id="ARBA00022741"/>
    </source>
</evidence>
<name>A0A3E4WFJ3_9BACT</name>
<accession>A0A3E4WFJ3</accession>
<dbReference type="InterPro" id="IPR044986">
    <property type="entry name" value="KIF15/KIN-12"/>
</dbReference>
<dbReference type="Pfam" id="PF20155">
    <property type="entry name" value="TMP_3"/>
    <property type="match status" value="1"/>
</dbReference>